<reference evidence="1" key="1">
    <citation type="journal article" date="2021" name="Nat. Commun.">
        <title>Genetic determinants of endophytism in the Arabidopsis root mycobiome.</title>
        <authorList>
            <person name="Mesny F."/>
            <person name="Miyauchi S."/>
            <person name="Thiergart T."/>
            <person name="Pickel B."/>
            <person name="Atanasova L."/>
            <person name="Karlsson M."/>
            <person name="Huettel B."/>
            <person name="Barry K.W."/>
            <person name="Haridas S."/>
            <person name="Chen C."/>
            <person name="Bauer D."/>
            <person name="Andreopoulos W."/>
            <person name="Pangilinan J."/>
            <person name="LaButti K."/>
            <person name="Riley R."/>
            <person name="Lipzen A."/>
            <person name="Clum A."/>
            <person name="Drula E."/>
            <person name="Henrissat B."/>
            <person name="Kohler A."/>
            <person name="Grigoriev I.V."/>
            <person name="Martin F.M."/>
            <person name="Hacquard S."/>
        </authorList>
    </citation>
    <scope>NUCLEOTIDE SEQUENCE</scope>
    <source>
        <strain evidence="1">MPI-SDFR-AT-0073</strain>
    </source>
</reference>
<dbReference type="EMBL" id="JAGPXC010000010">
    <property type="protein sequence ID" value="KAH6646123.1"/>
    <property type="molecule type" value="Genomic_DNA"/>
</dbReference>
<dbReference type="RefSeq" id="XP_045952637.1">
    <property type="nucleotide sequence ID" value="XM_046104059.1"/>
</dbReference>
<dbReference type="AlphaFoldDB" id="A0A9P8RKT0"/>
<evidence type="ECO:0000313" key="1">
    <source>
        <dbReference type="EMBL" id="KAH6646123.1"/>
    </source>
</evidence>
<accession>A0A9P8RKT0</accession>
<protein>
    <submittedName>
        <fullName evidence="1">Uncharacterized protein</fullName>
    </submittedName>
</protein>
<name>A0A9P8RKT0_9PEZI</name>
<gene>
    <name evidence="1" type="ORF">BKA67DRAFT_583298</name>
</gene>
<comment type="caution">
    <text evidence="1">The sequence shown here is derived from an EMBL/GenBank/DDBJ whole genome shotgun (WGS) entry which is preliminary data.</text>
</comment>
<organism evidence="1 2">
    <name type="scientific">Truncatella angustata</name>
    <dbReference type="NCBI Taxonomy" id="152316"/>
    <lineage>
        <taxon>Eukaryota</taxon>
        <taxon>Fungi</taxon>
        <taxon>Dikarya</taxon>
        <taxon>Ascomycota</taxon>
        <taxon>Pezizomycotina</taxon>
        <taxon>Sordariomycetes</taxon>
        <taxon>Xylariomycetidae</taxon>
        <taxon>Amphisphaeriales</taxon>
        <taxon>Sporocadaceae</taxon>
        <taxon>Truncatella</taxon>
    </lineage>
</organism>
<dbReference type="Proteomes" id="UP000758603">
    <property type="component" value="Unassembled WGS sequence"/>
</dbReference>
<evidence type="ECO:0000313" key="2">
    <source>
        <dbReference type="Proteomes" id="UP000758603"/>
    </source>
</evidence>
<dbReference type="GeneID" id="70132950"/>
<keyword evidence="2" id="KW-1185">Reference proteome</keyword>
<sequence>MGYSQWLSQTYNSARAVSCTKGGERLPITHYYYSNDLSQIARTTPSYDVLVCTNNLRFVAFCSACPSLSVHKQQNI</sequence>
<proteinExistence type="predicted"/>